<name>A0ABP7ATV3_9MICO</name>
<dbReference type="Gene3D" id="3.10.129.10">
    <property type="entry name" value="Hotdog Thioesterase"/>
    <property type="match status" value="1"/>
</dbReference>
<sequence>MHPAQCLGIDVPDRTDDDVGLQFGFHGPDSTRACGACEIGLRSLDVNVIWRTLLVMLMARRRLRRHGRLAPTAVGRVRLTTLPTDLDILGHMNNGRYLSLMDLGRWDLLVRTGLMGAMRTHGWYAVVSSETVTFRKSLEAWQRFDLESRLIGHDDKAVYLEHRCTVDGEIYARAIVRARMMKRSGGTLSHEEMFAAVGRPEGIPDVADWIHEWAAASALPPSRAEAPSIWA</sequence>
<evidence type="ECO:0008006" key="3">
    <source>
        <dbReference type="Google" id="ProtNLM"/>
    </source>
</evidence>
<dbReference type="EMBL" id="BAAAYU010000005">
    <property type="protein sequence ID" value="GAA3639711.1"/>
    <property type="molecule type" value="Genomic_DNA"/>
</dbReference>
<evidence type="ECO:0000313" key="2">
    <source>
        <dbReference type="Proteomes" id="UP001501697"/>
    </source>
</evidence>
<protein>
    <recommendedName>
        <fullName evidence="3">4-hydroxybenzoyl-CoA thioesterase</fullName>
    </recommendedName>
</protein>
<evidence type="ECO:0000313" key="1">
    <source>
        <dbReference type="EMBL" id="GAA3639711.1"/>
    </source>
</evidence>
<dbReference type="Proteomes" id="UP001501697">
    <property type="component" value="Unassembled WGS sequence"/>
</dbReference>
<dbReference type="InterPro" id="IPR029069">
    <property type="entry name" value="HotDog_dom_sf"/>
</dbReference>
<dbReference type="Pfam" id="PF13279">
    <property type="entry name" value="4HBT_2"/>
    <property type="match status" value="1"/>
</dbReference>
<comment type="caution">
    <text evidence="1">The sequence shown here is derived from an EMBL/GenBank/DDBJ whole genome shotgun (WGS) entry which is preliminary data.</text>
</comment>
<organism evidence="1 2">
    <name type="scientific">Microbacterium awajiense</name>
    <dbReference type="NCBI Taxonomy" id="415214"/>
    <lineage>
        <taxon>Bacteria</taxon>
        <taxon>Bacillati</taxon>
        <taxon>Actinomycetota</taxon>
        <taxon>Actinomycetes</taxon>
        <taxon>Micrococcales</taxon>
        <taxon>Microbacteriaceae</taxon>
        <taxon>Microbacterium</taxon>
    </lineage>
</organism>
<dbReference type="SUPFAM" id="SSF54637">
    <property type="entry name" value="Thioesterase/thiol ester dehydrase-isomerase"/>
    <property type="match status" value="1"/>
</dbReference>
<keyword evidence="2" id="KW-1185">Reference proteome</keyword>
<dbReference type="PANTHER" id="PTHR12475:SF4">
    <property type="entry name" value="PROTEIN THEM6"/>
    <property type="match status" value="1"/>
</dbReference>
<gene>
    <name evidence="1" type="ORF">GCM10022200_23980</name>
</gene>
<dbReference type="CDD" id="cd00586">
    <property type="entry name" value="4HBT"/>
    <property type="match status" value="1"/>
</dbReference>
<dbReference type="InterPro" id="IPR051490">
    <property type="entry name" value="THEM6_lcsJ_thioesterase"/>
</dbReference>
<reference evidence="2" key="1">
    <citation type="journal article" date="2019" name="Int. J. Syst. Evol. Microbiol.">
        <title>The Global Catalogue of Microorganisms (GCM) 10K type strain sequencing project: providing services to taxonomists for standard genome sequencing and annotation.</title>
        <authorList>
            <consortium name="The Broad Institute Genomics Platform"/>
            <consortium name="The Broad Institute Genome Sequencing Center for Infectious Disease"/>
            <person name="Wu L."/>
            <person name="Ma J."/>
        </authorList>
    </citation>
    <scope>NUCLEOTIDE SEQUENCE [LARGE SCALE GENOMIC DNA]</scope>
    <source>
        <strain evidence="2">JCM 16544</strain>
    </source>
</reference>
<accession>A0ABP7ATV3</accession>
<dbReference type="PANTHER" id="PTHR12475">
    <property type="match status" value="1"/>
</dbReference>
<proteinExistence type="predicted"/>